<comment type="caution">
    <text evidence="5">The sequence shown here is derived from an EMBL/GenBank/DDBJ whole genome shotgun (WGS) entry which is preliminary data.</text>
</comment>
<keyword evidence="2 4" id="KW-0472">Membrane</keyword>
<protein>
    <recommendedName>
        <fullName evidence="7">Mce-associated membrane protein</fullName>
    </recommendedName>
</protein>
<evidence type="ECO:0000256" key="1">
    <source>
        <dbReference type="ARBA" id="ARBA00004370"/>
    </source>
</evidence>
<feature type="region of interest" description="Disordered" evidence="3">
    <location>
        <begin position="1"/>
        <end position="59"/>
    </location>
</feature>
<feature type="compositionally biased region" description="Low complexity" evidence="3">
    <location>
        <begin position="40"/>
        <end position="49"/>
    </location>
</feature>
<sequence>MAITSAHRGGRMTRSVDRDRGASPPAPVREDGVVDEDLDTSATDSGTATDRSDGDRPQRGGSPFGLIALLVVTMLLLAAAITAGVFWANGSAEASARENALSAARQTAVNLTSIDFGHAEEDVRRVLDGSTGDFGGLFTQNLDSYVGVVKEGEVVTAGEVTEAGIEKFDGDTASAVVAVKTTVKNKTVPQGEQRFYRLVEQLEHQDGRWLVSRVEFVP</sequence>
<evidence type="ECO:0008006" key="7">
    <source>
        <dbReference type="Google" id="ProtNLM"/>
    </source>
</evidence>
<evidence type="ECO:0000313" key="5">
    <source>
        <dbReference type="EMBL" id="GAA4548863.1"/>
    </source>
</evidence>
<dbReference type="Proteomes" id="UP001501598">
    <property type="component" value="Unassembled WGS sequence"/>
</dbReference>
<gene>
    <name evidence="5" type="ORF">GCM10023175_36030</name>
</gene>
<name>A0ABP8RVE2_9PSEU</name>
<organism evidence="5 6">
    <name type="scientific">Pseudonocardia xishanensis</name>
    <dbReference type="NCBI Taxonomy" id="630995"/>
    <lineage>
        <taxon>Bacteria</taxon>
        <taxon>Bacillati</taxon>
        <taxon>Actinomycetota</taxon>
        <taxon>Actinomycetes</taxon>
        <taxon>Pseudonocardiales</taxon>
        <taxon>Pseudonocardiaceae</taxon>
        <taxon>Pseudonocardia</taxon>
    </lineage>
</organism>
<keyword evidence="4" id="KW-0812">Transmembrane</keyword>
<reference evidence="6" key="1">
    <citation type="journal article" date="2019" name="Int. J. Syst. Evol. Microbiol.">
        <title>The Global Catalogue of Microorganisms (GCM) 10K type strain sequencing project: providing services to taxonomists for standard genome sequencing and annotation.</title>
        <authorList>
            <consortium name="The Broad Institute Genomics Platform"/>
            <consortium name="The Broad Institute Genome Sequencing Center for Infectious Disease"/>
            <person name="Wu L."/>
            <person name="Ma J."/>
        </authorList>
    </citation>
    <scope>NUCLEOTIDE SEQUENCE [LARGE SCALE GENOMIC DNA]</scope>
    <source>
        <strain evidence="6">JCM 17906</strain>
    </source>
</reference>
<evidence type="ECO:0000256" key="4">
    <source>
        <dbReference type="SAM" id="Phobius"/>
    </source>
</evidence>
<dbReference type="EMBL" id="BAABGT010000041">
    <property type="protein sequence ID" value="GAA4548863.1"/>
    <property type="molecule type" value="Genomic_DNA"/>
</dbReference>
<keyword evidence="6" id="KW-1185">Reference proteome</keyword>
<dbReference type="PANTHER" id="PTHR37042:SF4">
    <property type="entry name" value="OUTER MEMBRANE PROTEIN RV1973"/>
    <property type="match status" value="1"/>
</dbReference>
<evidence type="ECO:0000256" key="3">
    <source>
        <dbReference type="SAM" id="MobiDB-lite"/>
    </source>
</evidence>
<evidence type="ECO:0000313" key="6">
    <source>
        <dbReference type="Proteomes" id="UP001501598"/>
    </source>
</evidence>
<dbReference type="PANTHER" id="PTHR37042">
    <property type="entry name" value="OUTER MEMBRANE PROTEIN RV1973"/>
    <property type="match status" value="1"/>
</dbReference>
<accession>A0ABP8RVE2</accession>
<comment type="subcellular location">
    <subcellularLocation>
        <location evidence="1">Membrane</location>
    </subcellularLocation>
</comment>
<feature type="transmembrane region" description="Helical" evidence="4">
    <location>
        <begin position="66"/>
        <end position="88"/>
    </location>
</feature>
<evidence type="ECO:0000256" key="2">
    <source>
        <dbReference type="ARBA" id="ARBA00023136"/>
    </source>
</evidence>
<proteinExistence type="predicted"/>
<keyword evidence="4" id="KW-1133">Transmembrane helix</keyword>